<accession>A0A225E0V8</accession>
<gene>
    <name evidence="1" type="ORF">FRUB_00920</name>
</gene>
<dbReference type="OrthoDB" id="9808776at2"/>
<dbReference type="Proteomes" id="UP000214646">
    <property type="component" value="Unassembled WGS sequence"/>
</dbReference>
<dbReference type="RefSeq" id="WP_088252354.1">
    <property type="nucleotide sequence ID" value="NZ_NIDE01000001.1"/>
</dbReference>
<dbReference type="InterPro" id="IPR014923">
    <property type="entry name" value="DUF1802"/>
</dbReference>
<evidence type="ECO:0000313" key="2">
    <source>
        <dbReference type="Proteomes" id="UP000214646"/>
    </source>
</evidence>
<comment type="caution">
    <text evidence="1">The sequence shown here is derived from an EMBL/GenBank/DDBJ whole genome shotgun (WGS) entry which is preliminary data.</text>
</comment>
<evidence type="ECO:0000313" key="1">
    <source>
        <dbReference type="EMBL" id="OWK47221.1"/>
    </source>
</evidence>
<dbReference type="AlphaFoldDB" id="A0A225E0V8"/>
<dbReference type="Pfam" id="PF08819">
    <property type="entry name" value="DUF1802"/>
    <property type="match status" value="1"/>
</dbReference>
<proteinExistence type="predicted"/>
<reference evidence="2" key="1">
    <citation type="submission" date="2017-06" db="EMBL/GenBank/DDBJ databases">
        <title>Genome analysis of Fimbriiglobus ruber SP5, the first member of the order Planctomycetales with confirmed chitinolytic capability.</title>
        <authorList>
            <person name="Ravin N.V."/>
            <person name="Rakitin A.L."/>
            <person name="Ivanova A.A."/>
            <person name="Beletsky A.V."/>
            <person name="Kulichevskaya I.S."/>
            <person name="Mardanov A.V."/>
            <person name="Dedysh S.N."/>
        </authorList>
    </citation>
    <scope>NUCLEOTIDE SEQUENCE [LARGE SCALE GENOMIC DNA]</scope>
    <source>
        <strain evidence="2">SP5</strain>
    </source>
</reference>
<protein>
    <recommendedName>
        <fullName evidence="3">DUF1802 family protein</fullName>
    </recommendedName>
</protein>
<sequence length="187" mass="20953">MLAVAFKEWAVVCRALAEGRQSLILRKGGIAEMGGEFRPEYDRFWLYPTHFHEQQQKGIKAASLPLLDAAEAARTEPGTIPFSHFVEVAGVYHVTELERALALDAYHIWSADTVRQRFHYRSPGLYVLAVRVFRAGVPAVLPEHPSYAGCKTWVELEPGAEEQPAVPVLTDAEWVSRRTEIQAALNL</sequence>
<evidence type="ECO:0008006" key="3">
    <source>
        <dbReference type="Google" id="ProtNLM"/>
    </source>
</evidence>
<keyword evidence="2" id="KW-1185">Reference proteome</keyword>
<name>A0A225E0V8_9BACT</name>
<dbReference type="EMBL" id="NIDE01000001">
    <property type="protein sequence ID" value="OWK47221.1"/>
    <property type="molecule type" value="Genomic_DNA"/>
</dbReference>
<organism evidence="1 2">
    <name type="scientific">Fimbriiglobus ruber</name>
    <dbReference type="NCBI Taxonomy" id="1908690"/>
    <lineage>
        <taxon>Bacteria</taxon>
        <taxon>Pseudomonadati</taxon>
        <taxon>Planctomycetota</taxon>
        <taxon>Planctomycetia</taxon>
        <taxon>Gemmatales</taxon>
        <taxon>Gemmataceae</taxon>
        <taxon>Fimbriiglobus</taxon>
    </lineage>
</organism>